<gene>
    <name evidence="2" type="ORF">PBRASI_LOCUS3705</name>
</gene>
<keyword evidence="1" id="KW-1133">Transmembrane helix</keyword>
<evidence type="ECO:0000256" key="1">
    <source>
        <dbReference type="SAM" id="Phobius"/>
    </source>
</evidence>
<feature type="transmembrane region" description="Helical" evidence="1">
    <location>
        <begin position="28"/>
        <end position="50"/>
    </location>
</feature>
<accession>A0A9N9FAS6</accession>
<reference evidence="2" key="1">
    <citation type="submission" date="2021-06" db="EMBL/GenBank/DDBJ databases">
        <authorList>
            <person name="Kallberg Y."/>
            <person name="Tangrot J."/>
            <person name="Rosling A."/>
        </authorList>
    </citation>
    <scope>NUCLEOTIDE SEQUENCE</scope>
    <source>
        <strain evidence="2">BR232B</strain>
    </source>
</reference>
<dbReference type="OrthoDB" id="2339353at2759"/>
<dbReference type="EMBL" id="CAJVPI010000346">
    <property type="protein sequence ID" value="CAG8522609.1"/>
    <property type="molecule type" value="Genomic_DNA"/>
</dbReference>
<organism evidence="2 3">
    <name type="scientific">Paraglomus brasilianum</name>
    <dbReference type="NCBI Taxonomy" id="144538"/>
    <lineage>
        <taxon>Eukaryota</taxon>
        <taxon>Fungi</taxon>
        <taxon>Fungi incertae sedis</taxon>
        <taxon>Mucoromycota</taxon>
        <taxon>Glomeromycotina</taxon>
        <taxon>Glomeromycetes</taxon>
        <taxon>Paraglomerales</taxon>
        <taxon>Paraglomeraceae</taxon>
        <taxon>Paraglomus</taxon>
    </lineage>
</organism>
<keyword evidence="3" id="KW-1185">Reference proteome</keyword>
<dbReference type="AlphaFoldDB" id="A0A9N9FAS6"/>
<keyword evidence="1" id="KW-0472">Membrane</keyword>
<protein>
    <submittedName>
        <fullName evidence="2">8239_t:CDS:1</fullName>
    </submittedName>
</protein>
<proteinExistence type="predicted"/>
<sequence length="394" mass="44812">MNTVKKKVKDVLSDQIPPRRSEIPFIRWMRMSFLLICYVSVAIFFCWKAYKLAQDERTLTYGQDDSVGVPSPIAYFTAFYNFAVDCIQFYNDGTNITCNQYISSTEFDPDASLYYASFNGSDLEFLDHNDDKNVNKNVNKNFLEELDMTISITDKTFGANTDAFLFATFLDKETQVDLAKAYAKKPRFKGLSDYESTAYSGNTYFFGKNQSYDFLYERKIFNRLRQNDVNRLAGQGDHRKITLIDSILVPYPPDDTNYVTLRIRPKSYIVVTETENSDSSVIDFLSAVGGIYATAMGIYAFLYGADAIDPWGFVQNLPCVRGRVKAGLRDSLRPNIPFSDSVLSKGLSIDEKFATMEQRQLALELFLKEYVVSVDNIVEDENAVRGVGEKDTNV</sequence>
<dbReference type="Proteomes" id="UP000789739">
    <property type="component" value="Unassembled WGS sequence"/>
</dbReference>
<evidence type="ECO:0000313" key="2">
    <source>
        <dbReference type="EMBL" id="CAG8522609.1"/>
    </source>
</evidence>
<name>A0A9N9FAS6_9GLOM</name>
<comment type="caution">
    <text evidence="2">The sequence shown here is derived from an EMBL/GenBank/DDBJ whole genome shotgun (WGS) entry which is preliminary data.</text>
</comment>
<evidence type="ECO:0000313" key="3">
    <source>
        <dbReference type="Proteomes" id="UP000789739"/>
    </source>
</evidence>
<keyword evidence="1" id="KW-0812">Transmembrane</keyword>